<dbReference type="PANTHER" id="PTHR45832:SF22">
    <property type="entry name" value="SERINE_THREONINE-PROTEIN KINASE SAMKA-RELATED"/>
    <property type="match status" value="1"/>
</dbReference>
<dbReference type="SUPFAM" id="SSF82171">
    <property type="entry name" value="DPP6 N-terminal domain-like"/>
    <property type="match status" value="1"/>
</dbReference>
<evidence type="ECO:0000256" key="1">
    <source>
        <dbReference type="ARBA" id="ARBA00008874"/>
    </source>
</evidence>
<dbReference type="PROSITE" id="PS50011">
    <property type="entry name" value="PROTEIN_KINASE_DOM"/>
    <property type="match status" value="1"/>
</dbReference>
<keyword evidence="5" id="KW-0418">Kinase</keyword>
<dbReference type="Pfam" id="PF00069">
    <property type="entry name" value="Pkinase"/>
    <property type="match status" value="1"/>
</dbReference>
<accession>A0ABW6V9Y1</accession>
<keyword evidence="3" id="KW-0067">ATP-binding</keyword>
<dbReference type="PROSITE" id="PS00108">
    <property type="entry name" value="PROTEIN_KINASE_ST"/>
    <property type="match status" value="1"/>
</dbReference>
<protein>
    <submittedName>
        <fullName evidence="5">WD40 repeat domain-containing serine/threonine protein kinase</fullName>
    </submittedName>
</protein>
<evidence type="ECO:0000256" key="2">
    <source>
        <dbReference type="ARBA" id="ARBA00022741"/>
    </source>
</evidence>
<organism evidence="5 6">
    <name type="scientific">Microtetraspora fusca</name>
    <dbReference type="NCBI Taxonomy" id="1997"/>
    <lineage>
        <taxon>Bacteria</taxon>
        <taxon>Bacillati</taxon>
        <taxon>Actinomycetota</taxon>
        <taxon>Actinomycetes</taxon>
        <taxon>Streptosporangiales</taxon>
        <taxon>Streptosporangiaceae</taxon>
        <taxon>Microtetraspora</taxon>
    </lineage>
</organism>
<dbReference type="CDD" id="cd14014">
    <property type="entry name" value="STKc_PknB_like"/>
    <property type="match status" value="1"/>
</dbReference>
<dbReference type="InterPro" id="IPR011009">
    <property type="entry name" value="Kinase-like_dom_sf"/>
</dbReference>
<dbReference type="EMBL" id="JBIAXI010000009">
    <property type="protein sequence ID" value="MFF4774654.1"/>
    <property type="molecule type" value="Genomic_DNA"/>
</dbReference>
<gene>
    <name evidence="5" type="ORF">ACFY05_17525</name>
</gene>
<dbReference type="InterPro" id="IPR008271">
    <property type="entry name" value="Ser/Thr_kinase_AS"/>
</dbReference>
<dbReference type="RefSeq" id="WP_169809061.1">
    <property type="nucleotide sequence ID" value="NZ_BBYK01000081.1"/>
</dbReference>
<dbReference type="Gene3D" id="1.10.510.10">
    <property type="entry name" value="Transferase(Phosphotransferase) domain 1"/>
    <property type="match status" value="1"/>
</dbReference>
<reference evidence="5 6" key="1">
    <citation type="submission" date="2024-10" db="EMBL/GenBank/DDBJ databases">
        <title>The Natural Products Discovery Center: Release of the First 8490 Sequenced Strains for Exploring Actinobacteria Biosynthetic Diversity.</title>
        <authorList>
            <person name="Kalkreuter E."/>
            <person name="Kautsar S.A."/>
            <person name="Yang D."/>
            <person name="Bader C.D."/>
            <person name="Teijaro C.N."/>
            <person name="Fluegel L."/>
            <person name="Davis C.M."/>
            <person name="Simpson J.R."/>
            <person name="Lauterbach L."/>
            <person name="Steele A.D."/>
            <person name="Gui C."/>
            <person name="Meng S."/>
            <person name="Li G."/>
            <person name="Viehrig K."/>
            <person name="Ye F."/>
            <person name="Su P."/>
            <person name="Kiefer A.F."/>
            <person name="Nichols A."/>
            <person name="Cepeda A.J."/>
            <person name="Yan W."/>
            <person name="Fan B."/>
            <person name="Jiang Y."/>
            <person name="Adhikari A."/>
            <person name="Zheng C.-J."/>
            <person name="Schuster L."/>
            <person name="Cowan T.M."/>
            <person name="Smanski M.J."/>
            <person name="Chevrette M.G."/>
            <person name="De Carvalho L.P.S."/>
            <person name="Shen B."/>
        </authorList>
    </citation>
    <scope>NUCLEOTIDE SEQUENCE [LARGE SCALE GENOMIC DNA]</scope>
    <source>
        <strain evidence="5 6">NPDC001281</strain>
    </source>
</reference>
<sequence length="1112" mass="118438">MEALIPGDPQRLGEYWLAGRLGAGGQGVVYEAYAENGTRVAIKVLHGDQAAQLAKEAAAAQRVSSFCTARVIEAELDGPRPYLVSEYVPGPSLRKAVAEGRRFHDGDLHRLATAVATALTAIHGAGVVHRDLKPDNVLLGPDGPRVIDFGIARTAEMSLTATGLVTGTPTYMAPEVFSGQRAGQPADVFAWGGITFYAATGADPFEAESLGGVMHRVLSSNPDLSALPELMRPLVSAALMKDPRERPSARQLLLALVSGDSRLDTARLLAQGGRTAAQMAGPGDDPALGTLAEESYALLGPAERELVPEVLLRLVTVGERDELAVRHAGMAELVEGRPAPEVAAITRIMEVFGYLLGRDQQEVWLAHPALPHAWPRLRRWIEANRDGLAAHRQIRNAAQQWEEAGRKDGDLLQSTSLDGALQWAATYRRNITLSPVERDFLESSVRVTRRRARRARLVTLSLAGLLVIALTGGGLAVWQGKEADAKAEELATALRRSESIRLAALADATRRTDPRLGLLLSVAAWRLAGTTQARTALNGALAQREQAMFRDSGGGAGALTYFAADGRTLVSLRGGLARLLDVRSGRQVAAVTGLDLGGGPVTDLALTPSGRTLLVANDERAGAWDVRTGEAVGTWPTPRVSDRITRWAEAVARNEGTRVSVRAGHQWEVVPAELSSRTGVVSPDGRWRASHVRGRLVLADLRKGSAQGPGEGIDDNGDAVFSRNGRLLATVSRASIRFWRLPGLQPLTKAQVRGDGDAAVRPIGAFDGSTFRYLMGDQVFSLDVADLTAEAGREPVSRAVLSGDGRYLVVSNADDAITVRSLATGKDLPTMPGPVAFAFSPDSRMAVVHEGRTKVLDPATGKVLADFAAGEQSWEVAFSPDGRRLALLLPAGVGHAVELWDWAARRRLWRTPTAEPKALAFSPDGRRLAVVGRDQRLLDTASGVPIGEPFGEIGAGESGRQAWFTRSGTILIVHDSRGRITRWDTATRRSVGLPVRGVFGTGAAYSPAEDLIAFPQSQGRVLLFDPLSGSSLGRSADTGGGLDPATGQVWSAAFSPDGSRVLTVDGHATVRSFPGAPETAAQAACTRAGRSLTRQEWAEHVPALPYLEVCPR</sequence>
<keyword evidence="2" id="KW-0547">Nucleotide-binding</keyword>
<dbReference type="InterPro" id="IPR015943">
    <property type="entry name" value="WD40/YVTN_repeat-like_dom_sf"/>
</dbReference>
<dbReference type="InterPro" id="IPR049052">
    <property type="entry name" value="nSTAND1"/>
</dbReference>
<dbReference type="PANTHER" id="PTHR45832">
    <property type="entry name" value="SERINE/THREONINE-PROTEIN KINASE SAMKA-RELATED-RELATED"/>
    <property type="match status" value="1"/>
</dbReference>
<dbReference type="InterPro" id="IPR051931">
    <property type="entry name" value="PAK3-like"/>
</dbReference>
<evidence type="ECO:0000256" key="3">
    <source>
        <dbReference type="ARBA" id="ARBA00022840"/>
    </source>
</evidence>
<dbReference type="SMART" id="SM00220">
    <property type="entry name" value="S_TKc"/>
    <property type="match status" value="1"/>
</dbReference>
<comment type="similarity">
    <text evidence="1">Belongs to the protein kinase superfamily. STE Ser/Thr protein kinase family. STE20 subfamily.</text>
</comment>
<dbReference type="Gene3D" id="2.130.10.10">
    <property type="entry name" value="YVTN repeat-like/Quinoprotein amine dehydrogenase"/>
    <property type="match status" value="3"/>
</dbReference>
<name>A0ABW6V9Y1_MICFU</name>
<dbReference type="InterPro" id="IPR000719">
    <property type="entry name" value="Prot_kinase_dom"/>
</dbReference>
<keyword evidence="5" id="KW-0808">Transferase</keyword>
<dbReference type="Proteomes" id="UP001602119">
    <property type="component" value="Unassembled WGS sequence"/>
</dbReference>
<evidence type="ECO:0000313" key="5">
    <source>
        <dbReference type="EMBL" id="MFF4774654.1"/>
    </source>
</evidence>
<comment type="caution">
    <text evidence="5">The sequence shown here is derived from an EMBL/GenBank/DDBJ whole genome shotgun (WGS) entry which is preliminary data.</text>
</comment>
<evidence type="ECO:0000313" key="6">
    <source>
        <dbReference type="Proteomes" id="UP001602119"/>
    </source>
</evidence>
<proteinExistence type="inferred from homology"/>
<keyword evidence="6" id="KW-1185">Reference proteome</keyword>
<dbReference type="SUPFAM" id="SSF101898">
    <property type="entry name" value="NHL repeat"/>
    <property type="match status" value="1"/>
</dbReference>
<evidence type="ECO:0000259" key="4">
    <source>
        <dbReference type="PROSITE" id="PS50011"/>
    </source>
</evidence>
<dbReference type="Pfam" id="PF20703">
    <property type="entry name" value="nSTAND1"/>
    <property type="match status" value="1"/>
</dbReference>
<dbReference type="SUPFAM" id="SSF56112">
    <property type="entry name" value="Protein kinase-like (PK-like)"/>
    <property type="match status" value="1"/>
</dbReference>
<dbReference type="GO" id="GO:0004674">
    <property type="term" value="F:protein serine/threonine kinase activity"/>
    <property type="evidence" value="ECO:0007669"/>
    <property type="project" value="UniProtKB-KW"/>
</dbReference>
<keyword evidence="5" id="KW-0723">Serine/threonine-protein kinase</keyword>
<feature type="domain" description="Protein kinase" evidence="4">
    <location>
        <begin position="15"/>
        <end position="263"/>
    </location>
</feature>